<keyword evidence="3" id="KW-1185">Reference proteome</keyword>
<sequence>MKWASLELGYRTIEGKAACACRLNRLSCICGCPDAFIECRRRAWPGAVFDANQLTALTVSAGTLNPSFHANVDTYTVRVDQRVAGIQVGATTEDPNATITIAGQTISSGGTSSAINLKPGKNLINVVATSVDGASRTYAVIVIRGGY</sequence>
<reference evidence="2 3" key="1">
    <citation type="submission" date="2020-08" db="EMBL/GenBank/DDBJ databases">
        <title>Genomic Encyclopedia of Type Strains, Phase IV (KMG-IV): sequencing the most valuable type-strain genomes for metagenomic binning, comparative biology and taxonomic classification.</title>
        <authorList>
            <person name="Goeker M."/>
        </authorList>
    </citation>
    <scope>NUCLEOTIDE SEQUENCE [LARGE SCALE GENOMIC DNA]</scope>
    <source>
        <strain evidence="2 3">DSM 103733</strain>
    </source>
</reference>
<evidence type="ECO:0000259" key="1">
    <source>
        <dbReference type="Pfam" id="PF12733"/>
    </source>
</evidence>
<feature type="domain" description="Cadherin-like beta-sandwich-like" evidence="1">
    <location>
        <begin position="54"/>
        <end position="144"/>
    </location>
</feature>
<dbReference type="EMBL" id="JACHEK010000012">
    <property type="protein sequence ID" value="MBB6147164.1"/>
    <property type="molecule type" value="Genomic_DNA"/>
</dbReference>
<dbReference type="InterPro" id="IPR025883">
    <property type="entry name" value="Cadherin-like_domain"/>
</dbReference>
<organism evidence="2 3">
    <name type="scientific">Silvibacterium bohemicum</name>
    <dbReference type="NCBI Taxonomy" id="1577686"/>
    <lineage>
        <taxon>Bacteria</taxon>
        <taxon>Pseudomonadati</taxon>
        <taxon>Acidobacteriota</taxon>
        <taxon>Terriglobia</taxon>
        <taxon>Terriglobales</taxon>
        <taxon>Acidobacteriaceae</taxon>
        <taxon>Silvibacterium</taxon>
    </lineage>
</organism>
<dbReference type="OrthoDB" id="355609at2"/>
<evidence type="ECO:0000313" key="2">
    <source>
        <dbReference type="EMBL" id="MBB6147164.1"/>
    </source>
</evidence>
<protein>
    <recommendedName>
        <fullName evidence="1">Cadherin-like beta-sandwich-like domain-containing protein</fullName>
    </recommendedName>
</protein>
<gene>
    <name evidence="2" type="ORF">HNQ77_005149</name>
</gene>
<comment type="caution">
    <text evidence="2">The sequence shown here is derived from an EMBL/GenBank/DDBJ whole genome shotgun (WGS) entry which is preliminary data.</text>
</comment>
<dbReference type="Proteomes" id="UP000538666">
    <property type="component" value="Unassembled WGS sequence"/>
</dbReference>
<evidence type="ECO:0000313" key="3">
    <source>
        <dbReference type="Proteomes" id="UP000538666"/>
    </source>
</evidence>
<dbReference type="AlphaFoldDB" id="A0A841KA47"/>
<accession>A0A841KA47</accession>
<dbReference type="Pfam" id="PF12733">
    <property type="entry name" value="Cadherin-like"/>
    <property type="match status" value="1"/>
</dbReference>
<proteinExistence type="predicted"/>
<name>A0A841KA47_9BACT</name>
<dbReference type="RefSeq" id="WP_050059906.1">
    <property type="nucleotide sequence ID" value="NZ_JACHEK010000012.1"/>
</dbReference>